<dbReference type="Proteomes" id="UP000005668">
    <property type="component" value="Segment"/>
</dbReference>
<proteinExistence type="predicted"/>
<protein>
    <recommendedName>
        <fullName evidence="1">CDGP domain-containing protein</fullName>
    </recommendedName>
</protein>
<evidence type="ECO:0000259" key="1">
    <source>
        <dbReference type="Pfam" id="PF24238"/>
    </source>
</evidence>
<feature type="domain" description="CDGP" evidence="1">
    <location>
        <begin position="50"/>
        <end position="133"/>
    </location>
</feature>
<dbReference type="KEGG" id="vg:18562275"/>
<sequence length="141" mass="15725">MLFRNRTPHEREGERIMTIKQKLAFVVVGALIGAAIVLAGVPKANATPPNCQQQLWWRGEAMRFVTRTLCDGPIQADGSWTRARNFYGDAFYVPVSCYRWSCTGGYWRPVFDTGIEKYRVTPETVLPDEPGHIGPAGVVPA</sequence>
<dbReference type="EMBL" id="JN698993">
    <property type="protein sequence ID" value="AER47503.1"/>
    <property type="molecule type" value="Genomic_DNA"/>
</dbReference>
<keyword evidence="3" id="KW-1185">Reference proteome</keyword>
<gene>
    <name evidence="2" type="primary">77</name>
    <name evidence="2" type="ORF">FIRECRACKER_77</name>
</gene>
<evidence type="ECO:0000313" key="3">
    <source>
        <dbReference type="Proteomes" id="UP000005668"/>
    </source>
</evidence>
<name>G8I459_9CAUD</name>
<reference evidence="2 3" key="1">
    <citation type="journal article" date="2012" name="J. Virol.">
        <title>Complete Genome Sequences of 138 Mycobacteriophages.</title>
        <authorList>
            <consortium name="the Science Education Alliance Phage Hunters Advancing Genomics and Evolutionary Science Program"/>
            <consortium name="the KwaZulu-Natal Research Institute for Tuberculosis and HIV Mycobacterial Genetics Course Students"/>
            <consortium name="the Phage Hunters Integrating Research and Education Program"/>
            <person name="Hatfull G.F."/>
        </authorList>
    </citation>
    <scope>NUCLEOTIDE SEQUENCE [LARGE SCALE GENOMIC DNA]</scope>
</reference>
<dbReference type="Pfam" id="PF24238">
    <property type="entry name" value="CDGP"/>
    <property type="match status" value="1"/>
</dbReference>
<organism evidence="2 3">
    <name type="scientific">Mycobacterium phage Firecracker</name>
    <dbReference type="NCBI Taxonomy" id="2922998"/>
    <lineage>
        <taxon>Viruses</taxon>
        <taxon>Duplodnaviria</taxon>
        <taxon>Heunggongvirae</taxon>
        <taxon>Uroviricota</taxon>
        <taxon>Caudoviricetes</taxon>
        <taxon>Corndogvirus</taxon>
        <taxon>Corndogvirus firecracker</taxon>
    </lineage>
</organism>
<accession>G8I459</accession>
<evidence type="ECO:0000313" key="2">
    <source>
        <dbReference type="EMBL" id="AER47503.1"/>
    </source>
</evidence>
<dbReference type="InterPro" id="IPR056271">
    <property type="entry name" value="CDGP_dom"/>
</dbReference>
<dbReference type="RefSeq" id="YP_009014440.1">
    <property type="nucleotide sequence ID" value="NC_023712.1"/>
</dbReference>
<dbReference type="GeneID" id="18562275"/>